<dbReference type="Pfam" id="PF17863">
    <property type="entry name" value="AAA_lid_2"/>
    <property type="match status" value="1"/>
</dbReference>
<comment type="catalytic activity">
    <reaction evidence="7 8">
        <text>protoporphyrin IX + Mg(2+) + ATP + H2O = Mg-protoporphyrin IX + ADP + phosphate + 3 H(+)</text>
        <dbReference type="Rhea" id="RHEA:13961"/>
        <dbReference type="ChEBI" id="CHEBI:15377"/>
        <dbReference type="ChEBI" id="CHEBI:15378"/>
        <dbReference type="ChEBI" id="CHEBI:18420"/>
        <dbReference type="ChEBI" id="CHEBI:30616"/>
        <dbReference type="ChEBI" id="CHEBI:43474"/>
        <dbReference type="ChEBI" id="CHEBI:57306"/>
        <dbReference type="ChEBI" id="CHEBI:60492"/>
        <dbReference type="ChEBI" id="CHEBI:456216"/>
        <dbReference type="EC" id="6.6.1.1"/>
    </reaction>
</comment>
<dbReference type="PANTHER" id="PTHR43473">
    <property type="entry name" value="MAGNESIUM-CHELATASE SUBUNIT CHLD, CHLOROPLASTIC"/>
    <property type="match status" value="1"/>
</dbReference>
<dbReference type="InterPro" id="IPR041628">
    <property type="entry name" value="ChlI/MoxR_AAA_lid"/>
</dbReference>
<evidence type="ECO:0000256" key="4">
    <source>
        <dbReference type="ARBA" id="ARBA00022741"/>
    </source>
</evidence>
<keyword evidence="4 8" id="KW-0547">Nucleotide-binding</keyword>
<dbReference type="Gene3D" id="1.10.8.80">
    <property type="entry name" value="Magnesium chelatase subunit I, C-Terminal domain"/>
    <property type="match status" value="1"/>
</dbReference>
<proteinExistence type="inferred from homology"/>
<gene>
    <name evidence="11" type="primary">bchD</name>
    <name evidence="11" type="ORF">CKO31_10335</name>
</gene>
<dbReference type="EC" id="6.6.1.1" evidence="8"/>
<sequence>MSATAPAPGQLPPGQPPADAAATPAAPPAEVEQAEQAEAQRRAQLAARWDDACLAAALFAVDPVAAGGINVRALPGPVRDLWLEFLRELLPADEPFRRVPLHIADGRLLGGLDLAATLHAGRPVAERGLLAEADGGVVMLAMAERVARSTAAHLSAVLDTQEVLVERDGITARTPTRFGVVALDEGANDEEQVPTTLKDRFAVLLDLNDIPYNAAMPPDQDAGSIQRARRRLPGVTVPADILEAICATALALGVDSLRASLFAQRIACAAAALDGRDAVETDDVSTAARLVFAPRATRLPMPDTPEDQQPEEPPPPEENQDDEQQDDQTPEQDIDKPLEDVVLESAEAAIPDNLLAMLKMGALRTRSNSSGKSGASQSGSLRGRPAGTRRGEPGAGSRLAVIDTLRAAAPWQRLRRQEREQQARLGSGGGDVLVEVRQDDFRITRYKQRSETTTIFVVDASGSAALHRLAEAKGAVELLLADCYVRRDRVAMVAFRGPGAELLLPPTRSLVRAKRSLAGLPGGGGTPLAAGIDAAVELADGVQRRGGTPVVVLLTDGRANVTREGIGGRAQAAEDALASARAFRTAELKALVVDMSPRPRPDAEKLAHEMGAVYLPLPHADAAALSGAVQAVA</sequence>
<dbReference type="SMART" id="SM00327">
    <property type="entry name" value="VWA"/>
    <property type="match status" value="1"/>
</dbReference>
<organism evidence="11 12">
    <name type="scientific">Thiohalocapsa halophila</name>
    <dbReference type="NCBI Taxonomy" id="69359"/>
    <lineage>
        <taxon>Bacteria</taxon>
        <taxon>Pseudomonadati</taxon>
        <taxon>Pseudomonadota</taxon>
        <taxon>Gammaproteobacteria</taxon>
        <taxon>Chromatiales</taxon>
        <taxon>Chromatiaceae</taxon>
        <taxon>Thiohalocapsa</taxon>
    </lineage>
</organism>
<evidence type="ECO:0000256" key="6">
    <source>
        <dbReference type="ARBA" id="ARBA00023171"/>
    </source>
</evidence>
<accession>A0ABS1CH00</accession>
<dbReference type="PROSITE" id="PS50234">
    <property type="entry name" value="VWFA"/>
    <property type="match status" value="1"/>
</dbReference>
<dbReference type="SUPFAM" id="SSF53300">
    <property type="entry name" value="vWA-like"/>
    <property type="match status" value="1"/>
</dbReference>
<feature type="compositionally biased region" description="Low complexity" evidence="9">
    <location>
        <begin position="367"/>
        <end position="380"/>
    </location>
</feature>
<comment type="function">
    <text evidence="8">Involved in bacteriochlorophyll biosynthesis; introduces a magnesium ion into protoporphyrin IX to yield Mg-protoporphyrin IX.</text>
</comment>
<dbReference type="InterPro" id="IPR011776">
    <property type="entry name" value="Mg_chelatase_ATPase-dsu"/>
</dbReference>
<dbReference type="SUPFAM" id="SSF52540">
    <property type="entry name" value="P-loop containing nucleoside triphosphate hydrolases"/>
    <property type="match status" value="1"/>
</dbReference>
<evidence type="ECO:0000256" key="9">
    <source>
        <dbReference type="SAM" id="MobiDB-lite"/>
    </source>
</evidence>
<dbReference type="InterPro" id="IPR027417">
    <property type="entry name" value="P-loop_NTPase"/>
</dbReference>
<feature type="region of interest" description="Disordered" evidence="9">
    <location>
        <begin position="1"/>
        <end position="39"/>
    </location>
</feature>
<keyword evidence="6 8" id="KW-0149">Chlorophyll biosynthesis</keyword>
<feature type="region of interest" description="Disordered" evidence="9">
    <location>
        <begin position="294"/>
        <end position="332"/>
    </location>
</feature>
<evidence type="ECO:0000256" key="1">
    <source>
        <dbReference type="ARBA" id="ARBA00005799"/>
    </source>
</evidence>
<evidence type="ECO:0000256" key="3">
    <source>
        <dbReference type="ARBA" id="ARBA00022598"/>
    </source>
</evidence>
<reference evidence="11 12" key="1">
    <citation type="journal article" date="2020" name="Microorganisms">
        <title>Osmotic Adaptation and Compatible Solute Biosynthesis of Phototrophic Bacteria as Revealed from Genome Analyses.</title>
        <authorList>
            <person name="Imhoff J.F."/>
            <person name="Rahn T."/>
            <person name="Kunzel S."/>
            <person name="Keller A."/>
            <person name="Neulinger S.C."/>
        </authorList>
    </citation>
    <scope>NUCLEOTIDE SEQUENCE [LARGE SCALE GENOMIC DNA]</scope>
    <source>
        <strain evidence="11 12">DSM 6210</strain>
    </source>
</reference>
<dbReference type="RefSeq" id="WP_200236848.1">
    <property type="nucleotide sequence ID" value="NZ_NRRV01000022.1"/>
</dbReference>
<feature type="domain" description="VWFA" evidence="10">
    <location>
        <begin position="453"/>
        <end position="632"/>
    </location>
</feature>
<comment type="similarity">
    <text evidence="1 8">Belongs to the Mg-chelatase subunits D/I family.</text>
</comment>
<evidence type="ECO:0000256" key="8">
    <source>
        <dbReference type="RuleBase" id="RU362087"/>
    </source>
</evidence>
<evidence type="ECO:0000256" key="5">
    <source>
        <dbReference type="ARBA" id="ARBA00022840"/>
    </source>
</evidence>
<keyword evidence="12" id="KW-1185">Reference proteome</keyword>
<evidence type="ECO:0000259" key="10">
    <source>
        <dbReference type="PROSITE" id="PS50234"/>
    </source>
</evidence>
<keyword evidence="2 8" id="KW-0602">Photosynthesis</keyword>
<dbReference type="Pfam" id="PF13519">
    <property type="entry name" value="VWA_2"/>
    <property type="match status" value="1"/>
</dbReference>
<evidence type="ECO:0000256" key="7">
    <source>
        <dbReference type="ARBA" id="ARBA00048693"/>
    </source>
</evidence>
<dbReference type="InterPro" id="IPR036465">
    <property type="entry name" value="vWFA_dom_sf"/>
</dbReference>
<keyword evidence="3 8" id="KW-0436">Ligase</keyword>
<name>A0ABS1CH00_9GAMM</name>
<dbReference type="Proteomes" id="UP000748752">
    <property type="component" value="Unassembled WGS sequence"/>
</dbReference>
<dbReference type="Gene3D" id="3.40.50.300">
    <property type="entry name" value="P-loop containing nucleotide triphosphate hydrolases"/>
    <property type="match status" value="1"/>
</dbReference>
<comment type="caution">
    <text evidence="11">The sequence shown here is derived from an EMBL/GenBank/DDBJ whole genome shotgun (WGS) entry which is preliminary data.</text>
</comment>
<dbReference type="PANTHER" id="PTHR43473:SF2">
    <property type="entry name" value="MAGNESIUM-CHELATASE SUBUNIT CHLD, CHLOROPLASTIC"/>
    <property type="match status" value="1"/>
</dbReference>
<dbReference type="NCBIfam" id="TIGR02031">
    <property type="entry name" value="BchD-ChlD"/>
    <property type="match status" value="1"/>
</dbReference>
<dbReference type="InterPro" id="IPR002035">
    <property type="entry name" value="VWF_A"/>
</dbReference>
<dbReference type="NCBIfam" id="NF009943">
    <property type="entry name" value="PRK13406.1"/>
    <property type="match status" value="1"/>
</dbReference>
<evidence type="ECO:0000313" key="12">
    <source>
        <dbReference type="Proteomes" id="UP000748752"/>
    </source>
</evidence>
<evidence type="ECO:0000256" key="2">
    <source>
        <dbReference type="ARBA" id="ARBA00022531"/>
    </source>
</evidence>
<feature type="region of interest" description="Disordered" evidence="9">
    <location>
        <begin position="365"/>
        <end position="399"/>
    </location>
</feature>
<protein>
    <recommendedName>
        <fullName evidence="8">Mg-protoporphyrin IX chelatase</fullName>
        <ecNumber evidence="8">6.6.1.1</ecNumber>
    </recommendedName>
</protein>
<feature type="compositionally biased region" description="Low complexity" evidence="9">
    <location>
        <begin position="17"/>
        <end position="39"/>
    </location>
</feature>
<comment type="pathway">
    <text evidence="8">Porphyrin-containing compound metabolism; bacteriochlorophyll biosynthesis.</text>
</comment>
<dbReference type="Gene3D" id="3.40.50.410">
    <property type="entry name" value="von Willebrand factor, type A domain"/>
    <property type="match status" value="1"/>
</dbReference>
<keyword evidence="8" id="KW-0077">Bacteriochlorophyll biosynthesis</keyword>
<dbReference type="EMBL" id="NRRV01000022">
    <property type="protein sequence ID" value="MBK1631133.1"/>
    <property type="molecule type" value="Genomic_DNA"/>
</dbReference>
<keyword evidence="5 8" id="KW-0067">ATP-binding</keyword>
<evidence type="ECO:0000313" key="11">
    <source>
        <dbReference type="EMBL" id="MBK1631133.1"/>
    </source>
</evidence>
<feature type="compositionally biased region" description="Acidic residues" evidence="9">
    <location>
        <begin position="304"/>
        <end position="332"/>
    </location>
</feature>